<dbReference type="PROSITE" id="PS51257">
    <property type="entry name" value="PROKAR_LIPOPROTEIN"/>
    <property type="match status" value="1"/>
</dbReference>
<reference evidence="1 2" key="1">
    <citation type="journal article" date="2018" name="Int. J. Syst. Evol. Microbiol.">
        <title>Zhouia spongiae sp. nov., isolated from a marine sponge.</title>
        <authorList>
            <person name="Zhuang L."/>
            <person name="Lin B."/>
            <person name="Qin F."/>
            <person name="Luo L."/>
        </authorList>
    </citation>
    <scope>NUCLEOTIDE SEQUENCE [LARGE SCALE GENOMIC DNA]</scope>
    <source>
        <strain evidence="1 2">HN-Y44</strain>
    </source>
</reference>
<protein>
    <submittedName>
        <fullName evidence="1">DUF3124 domain-containing protein</fullName>
    </submittedName>
</protein>
<dbReference type="Pfam" id="PF11322">
    <property type="entry name" value="DUF3124"/>
    <property type="match status" value="1"/>
</dbReference>
<dbReference type="InterPro" id="IPR021471">
    <property type="entry name" value="DUF3124"/>
</dbReference>
<evidence type="ECO:0000313" key="1">
    <source>
        <dbReference type="EMBL" id="UNY99667.1"/>
    </source>
</evidence>
<organism evidence="1 2">
    <name type="scientific">Zhouia spongiae</name>
    <dbReference type="NCBI Taxonomy" id="2202721"/>
    <lineage>
        <taxon>Bacteria</taxon>
        <taxon>Pseudomonadati</taxon>
        <taxon>Bacteroidota</taxon>
        <taxon>Flavobacteriia</taxon>
        <taxon>Flavobacteriales</taxon>
        <taxon>Flavobacteriaceae</taxon>
        <taxon>Zhouia</taxon>
    </lineage>
</organism>
<dbReference type="RefSeq" id="WP_242938040.1">
    <property type="nucleotide sequence ID" value="NZ_CP094326.1"/>
</dbReference>
<sequence length="171" mass="19423">MKYSLFIISVLFVLTACNEERPISSVSSENWEKRSVRLSDKDSLLTGVTYLPVYSEIYSFSESQTTFLTVTVSMRNINTDDVVYITRADYFDTHGKRIRSYFEKPISLKPLETVEIIIDEADNLGGVGGNFIFEWATENIRVNDPFFEAVMISTKGQQGLSFTTNGIKLKN</sequence>
<name>A0ABY3YP91_9FLAO</name>
<accession>A0ABY3YP91</accession>
<gene>
    <name evidence="1" type="ORF">MQE36_04800</name>
</gene>
<proteinExistence type="predicted"/>
<dbReference type="EMBL" id="CP094326">
    <property type="protein sequence ID" value="UNY99667.1"/>
    <property type="molecule type" value="Genomic_DNA"/>
</dbReference>
<dbReference type="Proteomes" id="UP000829476">
    <property type="component" value="Chromosome"/>
</dbReference>
<keyword evidence="2" id="KW-1185">Reference proteome</keyword>
<evidence type="ECO:0000313" key="2">
    <source>
        <dbReference type="Proteomes" id="UP000829476"/>
    </source>
</evidence>